<evidence type="ECO:0000313" key="4">
    <source>
        <dbReference type="EMBL" id="GFO06770.1"/>
    </source>
</evidence>
<dbReference type="PROSITE" id="PS50235">
    <property type="entry name" value="USP_3"/>
    <property type="match status" value="1"/>
</dbReference>
<protein>
    <recommendedName>
        <fullName evidence="2">ubiquitinyl hydrolase 1</fullName>
        <ecNumber evidence="2">3.4.19.12</ecNumber>
    </recommendedName>
</protein>
<dbReference type="EC" id="3.4.19.12" evidence="2"/>
<dbReference type="InterPro" id="IPR038765">
    <property type="entry name" value="Papain-like_cys_pep_sf"/>
</dbReference>
<dbReference type="InterPro" id="IPR001394">
    <property type="entry name" value="Peptidase_C19_UCH"/>
</dbReference>
<dbReference type="InterPro" id="IPR018200">
    <property type="entry name" value="USP_CS"/>
</dbReference>
<dbReference type="Proteomes" id="UP000735302">
    <property type="component" value="Unassembled WGS sequence"/>
</dbReference>
<dbReference type="AlphaFoldDB" id="A0AAV4AHE8"/>
<dbReference type="InterPro" id="IPR050185">
    <property type="entry name" value="Ub_carboxyl-term_hydrolase"/>
</dbReference>
<accession>A0AAV4AHE8</accession>
<evidence type="ECO:0000256" key="2">
    <source>
        <dbReference type="ARBA" id="ARBA00012759"/>
    </source>
</evidence>
<keyword evidence="5" id="KW-1185">Reference proteome</keyword>
<keyword evidence="4" id="KW-0378">Hydrolase</keyword>
<feature type="domain" description="USP" evidence="3">
    <location>
        <begin position="188"/>
        <end position="313"/>
    </location>
</feature>
<feature type="non-terminal residue" evidence="4">
    <location>
        <position position="313"/>
    </location>
</feature>
<dbReference type="PANTHER" id="PTHR21646">
    <property type="entry name" value="UBIQUITIN CARBOXYL-TERMINAL HYDROLASE"/>
    <property type="match status" value="1"/>
</dbReference>
<dbReference type="PANTHER" id="PTHR21646:SF14">
    <property type="entry name" value="FI05488P"/>
    <property type="match status" value="1"/>
</dbReference>
<name>A0AAV4AHE8_9GAST</name>
<dbReference type="Gene3D" id="3.90.70.10">
    <property type="entry name" value="Cysteine proteinases"/>
    <property type="match status" value="1"/>
</dbReference>
<dbReference type="GO" id="GO:0016579">
    <property type="term" value="P:protein deubiquitination"/>
    <property type="evidence" value="ECO:0007669"/>
    <property type="project" value="InterPro"/>
</dbReference>
<dbReference type="GO" id="GO:0004843">
    <property type="term" value="F:cysteine-type deubiquitinase activity"/>
    <property type="evidence" value="ECO:0007669"/>
    <property type="project" value="UniProtKB-EC"/>
</dbReference>
<evidence type="ECO:0000313" key="5">
    <source>
        <dbReference type="Proteomes" id="UP000735302"/>
    </source>
</evidence>
<sequence>MSNIPGGRPRASSDGDILDNGLCNTLFGNVLEDQCAVKGHHGNTSQLKQNKHINSSSHSCLDAQEYFDSDEEISSQSHNSSFTIRSNKSIFSFKNVRKAVSRRLKDHNLTRSRLHPKKKANLKLLNTLDLTKVWTPELRRLGISLHSGFSGKGNVHIEASTMSTARPLITDPNVSMTVPKWKRTPGVLGIYNHGNSCFMNAVLQCLSNTDSFTEYFVKDFYKNDLKNNKNGKKSVFRSSQGEVTDQLGILLKSLWSGKYSSDISREFKSIIGKFSGQYKGDHQHDAQEFLLWLLDRIHEDVCIYLKKKQKPLK</sequence>
<proteinExistence type="predicted"/>
<dbReference type="Pfam" id="PF00443">
    <property type="entry name" value="UCH"/>
    <property type="match status" value="1"/>
</dbReference>
<comment type="catalytic activity">
    <reaction evidence="1">
        <text>Thiol-dependent hydrolysis of ester, thioester, amide, peptide and isopeptide bonds formed by the C-terminal Gly of ubiquitin (a 76-residue protein attached to proteins as an intracellular targeting signal).</text>
        <dbReference type="EC" id="3.4.19.12"/>
    </reaction>
</comment>
<gene>
    <name evidence="4" type="ORF">PoB_003327500</name>
</gene>
<dbReference type="EMBL" id="BLXT01003784">
    <property type="protein sequence ID" value="GFO06770.1"/>
    <property type="molecule type" value="Genomic_DNA"/>
</dbReference>
<dbReference type="SUPFAM" id="SSF54001">
    <property type="entry name" value="Cysteine proteinases"/>
    <property type="match status" value="1"/>
</dbReference>
<evidence type="ECO:0000259" key="3">
    <source>
        <dbReference type="PROSITE" id="PS50235"/>
    </source>
</evidence>
<evidence type="ECO:0000256" key="1">
    <source>
        <dbReference type="ARBA" id="ARBA00000707"/>
    </source>
</evidence>
<organism evidence="4 5">
    <name type="scientific">Plakobranchus ocellatus</name>
    <dbReference type="NCBI Taxonomy" id="259542"/>
    <lineage>
        <taxon>Eukaryota</taxon>
        <taxon>Metazoa</taxon>
        <taxon>Spiralia</taxon>
        <taxon>Lophotrochozoa</taxon>
        <taxon>Mollusca</taxon>
        <taxon>Gastropoda</taxon>
        <taxon>Heterobranchia</taxon>
        <taxon>Euthyneura</taxon>
        <taxon>Panpulmonata</taxon>
        <taxon>Sacoglossa</taxon>
        <taxon>Placobranchoidea</taxon>
        <taxon>Plakobranchidae</taxon>
        <taxon>Plakobranchus</taxon>
    </lineage>
</organism>
<dbReference type="InterPro" id="IPR028889">
    <property type="entry name" value="USP"/>
</dbReference>
<dbReference type="PROSITE" id="PS00972">
    <property type="entry name" value="USP_1"/>
    <property type="match status" value="1"/>
</dbReference>
<reference evidence="4 5" key="1">
    <citation type="journal article" date="2021" name="Elife">
        <title>Chloroplast acquisition without the gene transfer in kleptoplastic sea slugs, Plakobranchus ocellatus.</title>
        <authorList>
            <person name="Maeda T."/>
            <person name="Takahashi S."/>
            <person name="Yoshida T."/>
            <person name="Shimamura S."/>
            <person name="Takaki Y."/>
            <person name="Nagai Y."/>
            <person name="Toyoda A."/>
            <person name="Suzuki Y."/>
            <person name="Arimoto A."/>
            <person name="Ishii H."/>
            <person name="Satoh N."/>
            <person name="Nishiyama T."/>
            <person name="Hasebe M."/>
            <person name="Maruyama T."/>
            <person name="Minagawa J."/>
            <person name="Obokata J."/>
            <person name="Shigenobu S."/>
        </authorList>
    </citation>
    <scope>NUCLEOTIDE SEQUENCE [LARGE SCALE GENOMIC DNA]</scope>
</reference>
<comment type="caution">
    <text evidence="4">The sequence shown here is derived from an EMBL/GenBank/DDBJ whole genome shotgun (WGS) entry which is preliminary data.</text>
</comment>